<dbReference type="EMBL" id="SPHZ02000006">
    <property type="protein sequence ID" value="KAF0915224.1"/>
    <property type="molecule type" value="Genomic_DNA"/>
</dbReference>
<proteinExistence type="predicted"/>
<evidence type="ECO:0000259" key="1">
    <source>
        <dbReference type="Pfam" id="PF23635"/>
    </source>
</evidence>
<protein>
    <recommendedName>
        <fullName evidence="1">F-box protein AT5G49610-like beta-propeller domain-containing protein</fullName>
    </recommendedName>
</protein>
<reference evidence="2 3" key="1">
    <citation type="submission" date="2019-11" db="EMBL/GenBank/DDBJ databases">
        <title>Whole genome sequence of Oryza granulata.</title>
        <authorList>
            <person name="Li W."/>
        </authorList>
    </citation>
    <scope>NUCLEOTIDE SEQUENCE [LARGE SCALE GENOMIC DNA]</scope>
    <source>
        <strain evidence="3">cv. Menghai</strain>
        <tissue evidence="2">Leaf</tissue>
    </source>
</reference>
<evidence type="ECO:0000313" key="2">
    <source>
        <dbReference type="EMBL" id="KAF0915221.1"/>
    </source>
</evidence>
<dbReference type="OrthoDB" id="669728at2759"/>
<dbReference type="EMBL" id="SPHZ02000006">
    <property type="protein sequence ID" value="KAF0915221.1"/>
    <property type="molecule type" value="Genomic_DNA"/>
</dbReference>
<feature type="domain" description="F-box protein AT5G49610-like beta-propeller" evidence="1">
    <location>
        <begin position="5"/>
        <end position="250"/>
    </location>
</feature>
<dbReference type="Proteomes" id="UP000479710">
    <property type="component" value="Unassembled WGS sequence"/>
</dbReference>
<accession>A0A6G1DS54</accession>
<dbReference type="PANTHER" id="PTHR33207">
    <property type="entry name" value="F-BOX DOMAIN CONTAINING PROTEIN-RELATED"/>
    <property type="match status" value="1"/>
</dbReference>
<comment type="caution">
    <text evidence="2">The sequence shown here is derived from an EMBL/GenBank/DDBJ whole genome shotgun (WGS) entry which is preliminary data.</text>
</comment>
<gene>
    <name evidence="2" type="ORF">E2562_034592</name>
</gene>
<name>A0A6G1DS54_9ORYZ</name>
<sequence length="262" mass="30084">MTGSLDLFPPPPNGISDDSRGYFNFMDYHIVSSDEVPGLFCVIGVYHDESRLRAAVLLSETREWKIFPWADAGMPPSEEDRYWLHISSRANGSIYWLHTIQPYILVLDIATMHFSRIDLPQELQGQGYMFRVGEAKDGKLCTVCAIDFTLFVWFWRTDGDGVEKWVLDKMIPLQEVVVEAIGGSPEDHAGVKVMEIINGFVYLSTYETFIDANFPGWFLSFCLETSQLQKFFQKRYDSHVHPYIMAWPPSLVGNKVKTQLDY</sequence>
<dbReference type="AlphaFoldDB" id="A0A6G1DS54"/>
<dbReference type="Pfam" id="PF23635">
    <property type="entry name" value="Beta-prop_AT5G49610-like"/>
    <property type="match status" value="1"/>
</dbReference>
<keyword evidence="3" id="KW-1185">Reference proteome</keyword>
<evidence type="ECO:0000313" key="3">
    <source>
        <dbReference type="Proteomes" id="UP000479710"/>
    </source>
</evidence>
<organism evidence="2 3">
    <name type="scientific">Oryza meyeriana var. granulata</name>
    <dbReference type="NCBI Taxonomy" id="110450"/>
    <lineage>
        <taxon>Eukaryota</taxon>
        <taxon>Viridiplantae</taxon>
        <taxon>Streptophyta</taxon>
        <taxon>Embryophyta</taxon>
        <taxon>Tracheophyta</taxon>
        <taxon>Spermatophyta</taxon>
        <taxon>Magnoliopsida</taxon>
        <taxon>Liliopsida</taxon>
        <taxon>Poales</taxon>
        <taxon>Poaceae</taxon>
        <taxon>BOP clade</taxon>
        <taxon>Oryzoideae</taxon>
        <taxon>Oryzeae</taxon>
        <taxon>Oryzinae</taxon>
        <taxon>Oryza</taxon>
        <taxon>Oryza meyeriana</taxon>
    </lineage>
</organism>
<dbReference type="InterPro" id="IPR056594">
    <property type="entry name" value="AT5G49610-like_b-prop"/>
</dbReference>